<dbReference type="GO" id="GO:0071713">
    <property type="term" value="F:para-aminobenzoyl-glutamate hydrolase activity"/>
    <property type="evidence" value="ECO:0007669"/>
    <property type="project" value="TreeGrafter"/>
</dbReference>
<dbReference type="SUPFAM" id="SSF53187">
    <property type="entry name" value="Zn-dependent exopeptidases"/>
    <property type="match status" value="1"/>
</dbReference>
<dbReference type="Gene3D" id="3.30.70.360">
    <property type="match status" value="1"/>
</dbReference>
<dbReference type="InterPro" id="IPR017145">
    <property type="entry name" value="Aminobenzoyl-glu_utiliz_pB"/>
</dbReference>
<dbReference type="GO" id="GO:0005737">
    <property type="term" value="C:cytoplasm"/>
    <property type="evidence" value="ECO:0007669"/>
    <property type="project" value="TreeGrafter"/>
</dbReference>
<dbReference type="FunFam" id="3.30.70.360:FF:000004">
    <property type="entry name" value="Peptidase M20 domain-containing protein 2"/>
    <property type="match status" value="1"/>
</dbReference>
<dbReference type="Gene3D" id="3.40.630.10">
    <property type="entry name" value="Zn peptidases"/>
    <property type="match status" value="1"/>
</dbReference>
<comment type="caution">
    <text evidence="2">The sequence shown here is derived from an EMBL/GenBank/DDBJ whole genome shotgun (WGS) entry which is preliminary data.</text>
</comment>
<dbReference type="Proteomes" id="UP000247978">
    <property type="component" value="Unassembled WGS sequence"/>
</dbReference>
<sequence>MNKNEKLVLDWIDHNKSELFNATKLIWDYAEPPLQEEQSSKLLVDILKKEGFKIEMGLAGMPTAFVATWGSEKPVIGILGEYDALPGLSQKTVGKKEPVEENGYGHGCGHNLLGVAGVGAVVAAKKAMETSNLKGTIKFYGCPAEETMIGKVFMVRDQVFKDTDVCLTWHPGAHNSLWGSSTLAMNSVKFTFYGKSSHAATNPESGRSALKAVQLMETGVQYLREHIIDAAKIHSTITHGGDEPNVVPEKAQIWYYIRAPYRKDVEEIYERVLNVAKGANLMTDTEHEVDLITGCYHMLPNKVLGQVLFNSLKKVGPPAFDTKDKKFAEELVDSFKPGTREMVVRLTGAPGELVDTNLHDSILEPFDEGRILQGSTDVADVSWNIPTAQFNTACVPTGTPVHTWQFTASVGSGIGQKGMLVAAKTLGLSIIELMQNHYLVDLAKEELDKEILNAGPYESPLHNVTSSPIS</sequence>
<dbReference type="GO" id="GO:0046657">
    <property type="term" value="P:folic acid catabolic process"/>
    <property type="evidence" value="ECO:0007669"/>
    <property type="project" value="TreeGrafter"/>
</dbReference>
<name>A0A2V3VLN0_9BACI</name>
<dbReference type="GO" id="GO:0016805">
    <property type="term" value="F:dipeptidase activity"/>
    <property type="evidence" value="ECO:0007669"/>
    <property type="project" value="TreeGrafter"/>
</dbReference>
<dbReference type="OrthoDB" id="9781032at2"/>
<dbReference type="RefSeq" id="WP_158525739.1">
    <property type="nucleotide sequence ID" value="NZ_JBHUHB010000001.1"/>
</dbReference>
<feature type="domain" description="Peptidase M20 dimerisation" evidence="1">
    <location>
        <begin position="187"/>
        <end position="277"/>
    </location>
</feature>
<proteinExistence type="predicted"/>
<organism evidence="2 3">
    <name type="scientific">Pseudogracilibacillus auburnensis</name>
    <dbReference type="NCBI Taxonomy" id="1494959"/>
    <lineage>
        <taxon>Bacteria</taxon>
        <taxon>Bacillati</taxon>
        <taxon>Bacillota</taxon>
        <taxon>Bacilli</taxon>
        <taxon>Bacillales</taxon>
        <taxon>Bacillaceae</taxon>
        <taxon>Pseudogracilibacillus</taxon>
    </lineage>
</organism>
<evidence type="ECO:0000259" key="1">
    <source>
        <dbReference type="Pfam" id="PF07687"/>
    </source>
</evidence>
<dbReference type="InterPro" id="IPR017439">
    <property type="entry name" value="Amidohydrolase"/>
</dbReference>
<protein>
    <submittedName>
        <fullName evidence="2">Aminobenzoyl-glutamate utilization protein B</fullName>
    </submittedName>
</protein>
<dbReference type="PIRSF" id="PIRSF037227">
    <property type="entry name" value="Aminobenzoyl-glu_utiliz_pB"/>
    <property type="match status" value="1"/>
</dbReference>
<accession>A0A2V3VLN0</accession>
<keyword evidence="3" id="KW-1185">Reference proteome</keyword>
<dbReference type="InterPro" id="IPR052030">
    <property type="entry name" value="Peptidase_M20/M20A_hydrolases"/>
</dbReference>
<dbReference type="InterPro" id="IPR036264">
    <property type="entry name" value="Bact_exopeptidase_dim_dom"/>
</dbReference>
<dbReference type="PANTHER" id="PTHR30575">
    <property type="entry name" value="PEPTIDASE M20"/>
    <property type="match status" value="1"/>
</dbReference>
<dbReference type="Pfam" id="PF07687">
    <property type="entry name" value="M20_dimer"/>
    <property type="match status" value="1"/>
</dbReference>
<reference evidence="2 3" key="1">
    <citation type="submission" date="2018-05" db="EMBL/GenBank/DDBJ databases">
        <title>Genomic Encyclopedia of Type Strains, Phase IV (KMG-IV): sequencing the most valuable type-strain genomes for metagenomic binning, comparative biology and taxonomic classification.</title>
        <authorList>
            <person name="Goeker M."/>
        </authorList>
    </citation>
    <scope>NUCLEOTIDE SEQUENCE [LARGE SCALE GENOMIC DNA]</scope>
    <source>
        <strain evidence="2 3">DSM 28556</strain>
    </source>
</reference>
<dbReference type="SUPFAM" id="SSF55031">
    <property type="entry name" value="Bacterial exopeptidase dimerisation domain"/>
    <property type="match status" value="1"/>
</dbReference>
<dbReference type="AlphaFoldDB" id="A0A2V3VLN0"/>
<dbReference type="PANTHER" id="PTHR30575:SF0">
    <property type="entry name" value="XAA-ARG DIPEPTIDASE"/>
    <property type="match status" value="1"/>
</dbReference>
<evidence type="ECO:0000313" key="3">
    <source>
        <dbReference type="Proteomes" id="UP000247978"/>
    </source>
</evidence>
<evidence type="ECO:0000313" key="2">
    <source>
        <dbReference type="EMBL" id="PXW81688.1"/>
    </source>
</evidence>
<gene>
    <name evidence="2" type="ORF">DFR56_12063</name>
</gene>
<dbReference type="NCBIfam" id="TIGR01891">
    <property type="entry name" value="amidohydrolases"/>
    <property type="match status" value="1"/>
</dbReference>
<dbReference type="InterPro" id="IPR011650">
    <property type="entry name" value="Peptidase_M20_dimer"/>
</dbReference>
<dbReference type="EMBL" id="QJJQ01000020">
    <property type="protein sequence ID" value="PXW81688.1"/>
    <property type="molecule type" value="Genomic_DNA"/>
</dbReference>